<dbReference type="GO" id="GO:0009117">
    <property type="term" value="P:nucleotide metabolic process"/>
    <property type="evidence" value="ECO:0007669"/>
    <property type="project" value="InterPro"/>
</dbReference>
<dbReference type="PANTHER" id="PTHR21110">
    <property type="entry name" value="PHOSPHOPENTOMUTASE"/>
    <property type="match status" value="1"/>
</dbReference>
<dbReference type="InterPro" id="IPR017850">
    <property type="entry name" value="Alkaline_phosphatase_core_sf"/>
</dbReference>
<dbReference type="NCBIfam" id="NF003766">
    <property type="entry name" value="PRK05362.1"/>
    <property type="match status" value="1"/>
</dbReference>
<dbReference type="GO" id="GO:0005829">
    <property type="term" value="C:cytosol"/>
    <property type="evidence" value="ECO:0007669"/>
    <property type="project" value="TreeGrafter"/>
</dbReference>
<accession>X1GU97</accession>
<sequence length="201" mass="22083">MVKKVNRVILTILDSVGIGELPDADVYNDRGSNTLVNTAQAVGGLRLPNLEKLGLGNIDRIKGVREYKDCLASYGKMAEKSPGKDTTIGHWEIAGIISDKPFSTYPQGFPDEVILPFQKAIRRKILGNRPASGTVIIEELGKEHIETGYPIVYTSADSVFQIAAHEKIIPLPSLYKMCKQAREILQGEHTVARVIARPFIG</sequence>
<gene>
    <name evidence="1" type="ORF">S03H2_33431</name>
</gene>
<dbReference type="Gene3D" id="3.40.720.10">
    <property type="entry name" value="Alkaline Phosphatase, subunit A"/>
    <property type="match status" value="1"/>
</dbReference>
<organism evidence="1">
    <name type="scientific">marine sediment metagenome</name>
    <dbReference type="NCBI Taxonomy" id="412755"/>
    <lineage>
        <taxon>unclassified sequences</taxon>
        <taxon>metagenomes</taxon>
        <taxon>ecological metagenomes</taxon>
    </lineage>
</organism>
<dbReference type="AlphaFoldDB" id="X1GU97"/>
<dbReference type="EMBL" id="BARU01020347">
    <property type="protein sequence ID" value="GAH48445.1"/>
    <property type="molecule type" value="Genomic_DNA"/>
</dbReference>
<reference evidence="1" key="1">
    <citation type="journal article" date="2014" name="Front. Microbiol.">
        <title>High frequency of phylogenetically diverse reductive dehalogenase-homologous genes in deep subseafloor sedimentary metagenomes.</title>
        <authorList>
            <person name="Kawai M."/>
            <person name="Futagami T."/>
            <person name="Toyoda A."/>
            <person name="Takaki Y."/>
            <person name="Nishi S."/>
            <person name="Hori S."/>
            <person name="Arai W."/>
            <person name="Tsubouchi T."/>
            <person name="Morono Y."/>
            <person name="Uchiyama I."/>
            <person name="Ito T."/>
            <person name="Fujiyama A."/>
            <person name="Inagaki F."/>
            <person name="Takami H."/>
        </authorList>
    </citation>
    <scope>NUCLEOTIDE SEQUENCE</scope>
    <source>
        <strain evidence="1">Expedition CK06-06</strain>
    </source>
</reference>
<comment type="caution">
    <text evidence="1">The sequence shown here is derived from an EMBL/GenBank/DDBJ whole genome shotgun (WGS) entry which is preliminary data.</text>
</comment>
<feature type="non-terminal residue" evidence="1">
    <location>
        <position position="201"/>
    </location>
</feature>
<dbReference type="GO" id="GO:0008973">
    <property type="term" value="F:phosphopentomutase activity"/>
    <property type="evidence" value="ECO:0007669"/>
    <property type="project" value="InterPro"/>
</dbReference>
<dbReference type="CDD" id="cd16009">
    <property type="entry name" value="PPM"/>
    <property type="match status" value="1"/>
</dbReference>
<evidence type="ECO:0000313" key="1">
    <source>
        <dbReference type="EMBL" id="GAH48445.1"/>
    </source>
</evidence>
<protein>
    <recommendedName>
        <fullName evidence="2">Phosphopentomutase</fullName>
    </recommendedName>
</protein>
<dbReference type="InterPro" id="IPR010045">
    <property type="entry name" value="DeoB"/>
</dbReference>
<name>X1GU97_9ZZZZ</name>
<dbReference type="SUPFAM" id="SSF143856">
    <property type="entry name" value="DeoB insert domain-like"/>
    <property type="match status" value="1"/>
</dbReference>
<dbReference type="GO" id="GO:0000287">
    <property type="term" value="F:magnesium ion binding"/>
    <property type="evidence" value="ECO:0007669"/>
    <property type="project" value="InterPro"/>
</dbReference>
<evidence type="ECO:0008006" key="2">
    <source>
        <dbReference type="Google" id="ProtNLM"/>
    </source>
</evidence>
<dbReference type="GO" id="GO:0043094">
    <property type="term" value="P:metabolic compound salvage"/>
    <property type="evidence" value="ECO:0007669"/>
    <property type="project" value="InterPro"/>
</dbReference>
<dbReference type="PANTHER" id="PTHR21110:SF0">
    <property type="entry name" value="PHOSPHOPENTOMUTASE"/>
    <property type="match status" value="1"/>
</dbReference>
<dbReference type="SUPFAM" id="SSF53649">
    <property type="entry name" value="Alkaline phosphatase-like"/>
    <property type="match status" value="1"/>
</dbReference>
<dbReference type="InterPro" id="IPR024052">
    <property type="entry name" value="Phosphopentomutase_DeoB_cap_sf"/>
</dbReference>
<proteinExistence type="predicted"/>